<proteinExistence type="predicted"/>
<dbReference type="EMBL" id="JACAZI010000003">
    <property type="protein sequence ID" value="KAF7364571.1"/>
    <property type="molecule type" value="Genomic_DNA"/>
</dbReference>
<feature type="compositionally biased region" description="Basic and acidic residues" evidence="1">
    <location>
        <begin position="129"/>
        <end position="146"/>
    </location>
</feature>
<reference evidence="2" key="1">
    <citation type="submission" date="2020-05" db="EMBL/GenBank/DDBJ databases">
        <title>Mycena genomes resolve the evolution of fungal bioluminescence.</title>
        <authorList>
            <person name="Tsai I.J."/>
        </authorList>
    </citation>
    <scope>NUCLEOTIDE SEQUENCE</scope>
    <source>
        <strain evidence="2">CCC161011</strain>
    </source>
</reference>
<feature type="region of interest" description="Disordered" evidence="1">
    <location>
        <begin position="248"/>
        <end position="295"/>
    </location>
</feature>
<keyword evidence="3" id="KW-1185">Reference proteome</keyword>
<feature type="region of interest" description="Disordered" evidence="1">
    <location>
        <begin position="116"/>
        <end position="146"/>
    </location>
</feature>
<dbReference type="AlphaFoldDB" id="A0A8H7DAF0"/>
<feature type="compositionally biased region" description="Polar residues" evidence="1">
    <location>
        <begin position="62"/>
        <end position="72"/>
    </location>
</feature>
<feature type="compositionally biased region" description="Acidic residues" evidence="1">
    <location>
        <begin position="276"/>
        <end position="295"/>
    </location>
</feature>
<accession>A0A8H7DAF0</accession>
<dbReference type="OrthoDB" id="3271097at2759"/>
<evidence type="ECO:0000313" key="3">
    <source>
        <dbReference type="Proteomes" id="UP000620124"/>
    </source>
</evidence>
<dbReference type="Proteomes" id="UP000620124">
    <property type="component" value="Unassembled WGS sequence"/>
</dbReference>
<evidence type="ECO:0000313" key="2">
    <source>
        <dbReference type="EMBL" id="KAF7364571.1"/>
    </source>
</evidence>
<evidence type="ECO:0000256" key="1">
    <source>
        <dbReference type="SAM" id="MobiDB-lite"/>
    </source>
</evidence>
<comment type="caution">
    <text evidence="2">The sequence shown here is derived from an EMBL/GenBank/DDBJ whole genome shotgun (WGS) entry which is preliminary data.</text>
</comment>
<name>A0A8H7DAF0_9AGAR</name>
<feature type="compositionally biased region" description="Polar residues" evidence="1">
    <location>
        <begin position="86"/>
        <end position="97"/>
    </location>
</feature>
<gene>
    <name evidence="2" type="ORF">MVEN_00326100</name>
</gene>
<feature type="region of interest" description="Disordered" evidence="1">
    <location>
        <begin position="61"/>
        <end position="97"/>
    </location>
</feature>
<organism evidence="2 3">
    <name type="scientific">Mycena venus</name>
    <dbReference type="NCBI Taxonomy" id="2733690"/>
    <lineage>
        <taxon>Eukaryota</taxon>
        <taxon>Fungi</taxon>
        <taxon>Dikarya</taxon>
        <taxon>Basidiomycota</taxon>
        <taxon>Agaricomycotina</taxon>
        <taxon>Agaricomycetes</taxon>
        <taxon>Agaricomycetidae</taxon>
        <taxon>Agaricales</taxon>
        <taxon>Marasmiineae</taxon>
        <taxon>Mycenaceae</taxon>
        <taxon>Mycena</taxon>
    </lineage>
</organism>
<protein>
    <submittedName>
        <fullName evidence="2">Uncharacterized protein</fullName>
    </submittedName>
</protein>
<sequence>MDPMKTEPMTEEEKAKAFMKDMVDMDSGEIDQDEYIWPHAGSIDYNQVSTPVSNRIIRLLGDTTTSRGSNGQRPAAAPRGGRKSKNATTSSTQVDLQEQLTRARAELEAANKKLNEAAARGGGGADPAGDNREQVERLHRPKGEAGDSKNGFILLDAMGLANDRDLYEDILRHIHTNVARANLDYTVDFRRQDPGKLAAVYKLTRKEFPYLTRARFPLDWALAEMVKQYLRNKRRYAVKRGFIANRETRKRQREEDSVSNSQTKRRRVAGNVGHIDDEDEQDEQDEQDEEEQAEG</sequence>